<dbReference type="GO" id="GO:0016787">
    <property type="term" value="F:hydrolase activity"/>
    <property type="evidence" value="ECO:0007669"/>
    <property type="project" value="UniProtKB-KW"/>
</dbReference>
<gene>
    <name evidence="2" type="ORF">E5S66_09855</name>
</gene>
<evidence type="ECO:0000259" key="1">
    <source>
        <dbReference type="Pfam" id="PF00144"/>
    </source>
</evidence>
<dbReference type="Pfam" id="PF00144">
    <property type="entry name" value="Beta-lactamase"/>
    <property type="match status" value="1"/>
</dbReference>
<accession>A0A5R9PD30</accession>
<dbReference type="AlphaFoldDB" id="A0A5R9PD30"/>
<evidence type="ECO:0000313" key="2">
    <source>
        <dbReference type="EMBL" id="TLX21419.1"/>
    </source>
</evidence>
<dbReference type="PANTHER" id="PTHR43283">
    <property type="entry name" value="BETA-LACTAMASE-RELATED"/>
    <property type="match status" value="1"/>
</dbReference>
<feature type="domain" description="Beta-lactamase-related" evidence="1">
    <location>
        <begin position="2"/>
        <end position="345"/>
    </location>
</feature>
<dbReference type="InterPro" id="IPR001466">
    <property type="entry name" value="Beta-lactam-related"/>
</dbReference>
<comment type="caution">
    <text evidence="2">The sequence shown here is derived from an EMBL/GenBank/DDBJ whole genome shotgun (WGS) entry which is preliminary data.</text>
</comment>
<keyword evidence="3" id="KW-1185">Reference proteome</keyword>
<sequence length="364" mass="39531">MQALGVPGIAIAVVEDGGLAWSRGFGLAHAGRGTPVGDDTVWEAASLSKPMFAYAVLQLVDRGVLALDAPLLGYATPAYLGKSPWLAQITVRDVLRHSTGLPDWRKDPANEPLEPAVAPGTRIDYSGEAFVWLQLAVEQLTGESLDQTMHRLLFEPAGMRDSSYGWDASLAARSVYGHRQSDDGAIVVPPQMLRDAWSTVLPLADRIGKPLSAWRYADAELAMPEAQAVARPGLVNWPSDILANAAASLRCTVQDYARFMALMVRADAQQWELKPATREAMLRRQIDLPGRWTDKGLGWNLEATARGPVFYHSGSNGGVFKTFALGDARRRRALVAMTNAANGNVLYRRVVRAATGLDLLAFDL</sequence>
<protein>
    <submittedName>
        <fullName evidence="2">Class A beta-lactamase-related serine hydrolase</fullName>
    </submittedName>
</protein>
<name>A0A5R9PD30_9GAMM</name>
<dbReference type="SUPFAM" id="SSF56601">
    <property type="entry name" value="beta-lactamase/transpeptidase-like"/>
    <property type="match status" value="1"/>
</dbReference>
<dbReference type="Proteomes" id="UP000308508">
    <property type="component" value="Unassembled WGS sequence"/>
</dbReference>
<dbReference type="EMBL" id="SROY01000004">
    <property type="protein sequence ID" value="TLX21419.1"/>
    <property type="molecule type" value="Genomic_DNA"/>
</dbReference>
<dbReference type="Gene3D" id="3.40.710.10">
    <property type="entry name" value="DD-peptidase/beta-lactamase superfamily"/>
    <property type="match status" value="1"/>
</dbReference>
<dbReference type="InterPro" id="IPR050789">
    <property type="entry name" value="Diverse_Enzym_Activities"/>
</dbReference>
<dbReference type="PANTHER" id="PTHR43283:SF18">
    <property type="match status" value="1"/>
</dbReference>
<keyword evidence="2" id="KW-0378">Hydrolase</keyword>
<organism evidence="2 3">
    <name type="scientific">Thermomonas fusca</name>
    <dbReference type="NCBI Taxonomy" id="215690"/>
    <lineage>
        <taxon>Bacteria</taxon>
        <taxon>Pseudomonadati</taxon>
        <taxon>Pseudomonadota</taxon>
        <taxon>Gammaproteobacteria</taxon>
        <taxon>Lysobacterales</taxon>
        <taxon>Lysobacteraceae</taxon>
        <taxon>Thermomonas</taxon>
    </lineage>
</organism>
<dbReference type="InterPro" id="IPR012338">
    <property type="entry name" value="Beta-lactam/transpept-like"/>
</dbReference>
<proteinExistence type="predicted"/>
<evidence type="ECO:0000313" key="3">
    <source>
        <dbReference type="Proteomes" id="UP000308508"/>
    </source>
</evidence>
<reference evidence="2 3" key="1">
    <citation type="submission" date="2019-04" db="EMBL/GenBank/DDBJ databases">
        <authorList>
            <person name="Grouzdev D.S."/>
            <person name="Nazina T.N."/>
        </authorList>
    </citation>
    <scope>NUCLEOTIDE SEQUENCE [LARGE SCALE GENOMIC DNA]</scope>
    <source>
        <strain evidence="2 3">SHC 3-19</strain>
    </source>
</reference>
<dbReference type="STRING" id="1123377.GCA_000423885_00122"/>